<dbReference type="GO" id="GO:0015297">
    <property type="term" value="F:antiporter activity"/>
    <property type="evidence" value="ECO:0007669"/>
    <property type="project" value="InterPro"/>
</dbReference>
<sequence>MAKGNKNQNRKNYDDDSKDYLEPAGYVGNGSNTPKSELEIMYYDSDENTTGLLTKGENGYQDVPEKAPNPYVRKLSIEEVFTNEREGIIKEITTITKRSLPLLIGSFFASFALYLETASIGFLGKKQLAGFGLAHIFVVFMGYPMKYGIIGGLETLCSQAHTGLRNTNMTEIYLLRSIAMYSVLTVFNVIIWNSTGLWLSKYAKDAEIAYYATLYLRTYWPAFYLLGLVGFSRQYMYAKGITKPVLYFSAFGSIATIISLYILVINKSTGIGFVGVPIATTIGNMTMLLIIYFYIKNTSLIEKFKVNTPCGDYFPLNYIDKDVFTGWGQLIKFAFPSMILIYTTSGTNELVSVAATLLKNNALAVQSVLNVVTRIFIVFFVNFSIISTNRMGNALGANVPQRAKIIFMASTTIYTVIATFIFVFIFFFANTWSRMFSKDLVIIKYVLCLSPLVAVTMIFEIFGFLYTGLLRGQGRQVLAVKIKLIAFYGVGTPIGWILGLYFDWKLNGLWTGMIIGHAITAITMAYLLSKTDWELQVQKTKERLLEKQGKKVNKDVV</sequence>
<accession>A0A1R1XQK3</accession>
<feature type="transmembrane region" description="Helical" evidence="3">
    <location>
        <begin position="244"/>
        <end position="265"/>
    </location>
</feature>
<feature type="region of interest" description="Disordered" evidence="2">
    <location>
        <begin position="1"/>
        <end position="34"/>
    </location>
</feature>
<dbReference type="InterPro" id="IPR002528">
    <property type="entry name" value="MATE_fam"/>
</dbReference>
<reference evidence="5" key="1">
    <citation type="submission" date="2017-01" db="EMBL/GenBank/DDBJ databases">
        <authorList>
            <person name="Wang Y."/>
            <person name="White M."/>
            <person name="Kvist S."/>
            <person name="Moncalvo J.-M."/>
        </authorList>
    </citation>
    <scope>NUCLEOTIDE SEQUENCE [LARGE SCALE GENOMIC DNA]</scope>
    <source>
        <strain evidence="5">ID-206-W2</strain>
    </source>
</reference>
<feature type="transmembrane region" description="Helical" evidence="3">
    <location>
        <begin position="100"/>
        <end position="122"/>
    </location>
</feature>
<feature type="transmembrane region" description="Helical" evidence="3">
    <location>
        <begin position="508"/>
        <end position="529"/>
    </location>
</feature>
<dbReference type="Proteomes" id="UP000187429">
    <property type="component" value="Unassembled WGS sequence"/>
</dbReference>
<feature type="compositionally biased region" description="Basic and acidic residues" evidence="2">
    <location>
        <begin position="11"/>
        <end position="21"/>
    </location>
</feature>
<dbReference type="Pfam" id="PF01554">
    <property type="entry name" value="MatE"/>
    <property type="match status" value="2"/>
</dbReference>
<dbReference type="AlphaFoldDB" id="A0A1R1XQK3"/>
<evidence type="ECO:0000256" key="1">
    <source>
        <dbReference type="ARBA" id="ARBA00010199"/>
    </source>
</evidence>
<proteinExistence type="inferred from homology"/>
<dbReference type="GO" id="GO:0042910">
    <property type="term" value="F:xenobiotic transmembrane transporter activity"/>
    <property type="evidence" value="ECO:0007669"/>
    <property type="project" value="InterPro"/>
</dbReference>
<feature type="transmembrane region" description="Helical" evidence="3">
    <location>
        <begin position="482"/>
        <end position="502"/>
    </location>
</feature>
<dbReference type="PANTHER" id="PTHR11206">
    <property type="entry name" value="MULTIDRUG RESISTANCE PROTEIN"/>
    <property type="match status" value="1"/>
</dbReference>
<evidence type="ECO:0000256" key="2">
    <source>
        <dbReference type="SAM" id="MobiDB-lite"/>
    </source>
</evidence>
<dbReference type="EMBL" id="LSSM01003747">
    <property type="protein sequence ID" value="OMJ16898.1"/>
    <property type="molecule type" value="Genomic_DNA"/>
</dbReference>
<evidence type="ECO:0000313" key="4">
    <source>
        <dbReference type="EMBL" id="OMJ16898.1"/>
    </source>
</evidence>
<dbReference type="OrthoDB" id="2126698at2759"/>
<dbReference type="GO" id="GO:0016020">
    <property type="term" value="C:membrane"/>
    <property type="evidence" value="ECO:0007669"/>
    <property type="project" value="InterPro"/>
</dbReference>
<feature type="transmembrane region" description="Helical" evidence="3">
    <location>
        <begin position="441"/>
        <end position="470"/>
    </location>
</feature>
<name>A0A1R1XQK3_9FUNG</name>
<feature type="transmembrane region" description="Helical" evidence="3">
    <location>
        <begin position="271"/>
        <end position="295"/>
    </location>
</feature>
<keyword evidence="3" id="KW-0472">Membrane</keyword>
<feature type="transmembrane region" description="Helical" evidence="3">
    <location>
        <begin position="405"/>
        <end position="429"/>
    </location>
</feature>
<organism evidence="4 5">
    <name type="scientific">Smittium culicis</name>
    <dbReference type="NCBI Taxonomy" id="133412"/>
    <lineage>
        <taxon>Eukaryota</taxon>
        <taxon>Fungi</taxon>
        <taxon>Fungi incertae sedis</taxon>
        <taxon>Zoopagomycota</taxon>
        <taxon>Kickxellomycotina</taxon>
        <taxon>Harpellomycetes</taxon>
        <taxon>Harpellales</taxon>
        <taxon>Legeriomycetaceae</taxon>
        <taxon>Smittium</taxon>
    </lineage>
</organism>
<comment type="similarity">
    <text evidence="1">Belongs to the multi antimicrobial extrusion (MATE) (TC 2.A.66.1) family.</text>
</comment>
<gene>
    <name evidence="4" type="ORF">AYI69_g7661</name>
</gene>
<evidence type="ECO:0000313" key="5">
    <source>
        <dbReference type="Proteomes" id="UP000187429"/>
    </source>
</evidence>
<evidence type="ECO:0000256" key="3">
    <source>
        <dbReference type="SAM" id="Phobius"/>
    </source>
</evidence>
<keyword evidence="5" id="KW-1185">Reference proteome</keyword>
<keyword evidence="3" id="KW-1133">Transmembrane helix</keyword>
<keyword evidence="3" id="KW-0812">Transmembrane</keyword>
<feature type="transmembrane region" description="Helical" evidence="3">
    <location>
        <begin position="128"/>
        <end position="145"/>
    </location>
</feature>
<feature type="transmembrane region" description="Helical" evidence="3">
    <location>
        <begin position="173"/>
        <end position="192"/>
    </location>
</feature>
<protein>
    <submittedName>
        <fullName evidence="4">Putative transporter</fullName>
    </submittedName>
</protein>
<comment type="caution">
    <text evidence="4">The sequence shown here is derived from an EMBL/GenBank/DDBJ whole genome shotgun (WGS) entry which is preliminary data.</text>
</comment>
<feature type="transmembrane region" description="Helical" evidence="3">
    <location>
        <begin position="364"/>
        <end position="385"/>
    </location>
</feature>
<feature type="transmembrane region" description="Helical" evidence="3">
    <location>
        <begin position="212"/>
        <end position="232"/>
    </location>
</feature>